<comment type="caution">
    <text evidence="1">The sequence shown here is derived from an EMBL/GenBank/DDBJ whole genome shotgun (WGS) entry which is preliminary data.</text>
</comment>
<protein>
    <submittedName>
        <fullName evidence="1">Uncharacterized protein</fullName>
    </submittedName>
</protein>
<reference evidence="1" key="1">
    <citation type="journal article" date="2014" name="Int. J. Syst. Evol. Microbiol.">
        <title>Complete genome sequence of Corynebacterium casei LMG S-19264T (=DSM 44701T), isolated from a smear-ripened cheese.</title>
        <authorList>
            <consortium name="US DOE Joint Genome Institute (JGI-PGF)"/>
            <person name="Walter F."/>
            <person name="Albersmeier A."/>
            <person name="Kalinowski J."/>
            <person name="Ruckert C."/>
        </authorList>
    </citation>
    <scope>NUCLEOTIDE SEQUENCE</scope>
    <source>
        <strain evidence="1">CGMCC 1.15478</strain>
    </source>
</reference>
<accession>A0A916X8Z1</accession>
<keyword evidence="2" id="KW-1185">Reference proteome</keyword>
<proteinExistence type="predicted"/>
<name>A0A916X8Z1_9ACTN</name>
<evidence type="ECO:0000313" key="2">
    <source>
        <dbReference type="Proteomes" id="UP000641514"/>
    </source>
</evidence>
<dbReference type="Proteomes" id="UP000641514">
    <property type="component" value="Unassembled WGS sequence"/>
</dbReference>
<gene>
    <name evidence="1" type="ORF">GCM10011410_00530</name>
</gene>
<reference evidence="1" key="2">
    <citation type="submission" date="2020-09" db="EMBL/GenBank/DDBJ databases">
        <authorList>
            <person name="Sun Q."/>
            <person name="Zhou Y."/>
        </authorList>
    </citation>
    <scope>NUCLEOTIDE SEQUENCE</scope>
    <source>
        <strain evidence="1">CGMCC 1.15478</strain>
    </source>
</reference>
<organism evidence="1 2">
    <name type="scientific">Hoyosella rhizosphaerae</name>
    <dbReference type="NCBI Taxonomy" id="1755582"/>
    <lineage>
        <taxon>Bacteria</taxon>
        <taxon>Bacillati</taxon>
        <taxon>Actinomycetota</taxon>
        <taxon>Actinomycetes</taxon>
        <taxon>Mycobacteriales</taxon>
        <taxon>Hoyosellaceae</taxon>
        <taxon>Hoyosella</taxon>
    </lineage>
</organism>
<sequence>MVRLLLRAEQSSLCLELQCRYAVSQDDISVPDAEMASSKQNALSAQSIVVS</sequence>
<dbReference type="AlphaFoldDB" id="A0A916X8Z1"/>
<evidence type="ECO:0000313" key="1">
    <source>
        <dbReference type="EMBL" id="GGC52096.1"/>
    </source>
</evidence>
<dbReference type="EMBL" id="BMJH01000001">
    <property type="protein sequence ID" value="GGC52096.1"/>
    <property type="molecule type" value="Genomic_DNA"/>
</dbReference>